<evidence type="ECO:0000313" key="8">
    <source>
        <dbReference type="Proteomes" id="UP000515135"/>
    </source>
</evidence>
<dbReference type="Pfam" id="PF00530">
    <property type="entry name" value="SRCR"/>
    <property type="match status" value="1"/>
</dbReference>
<keyword evidence="6" id="KW-0812">Transmembrane</keyword>
<feature type="domain" description="SRCR" evidence="7">
    <location>
        <begin position="266"/>
        <end position="366"/>
    </location>
</feature>
<dbReference type="SUPFAM" id="SSF56487">
    <property type="entry name" value="SRCR-like"/>
    <property type="match status" value="1"/>
</dbReference>
<evidence type="ECO:0000313" key="9">
    <source>
        <dbReference type="RefSeq" id="XP_019616842.1"/>
    </source>
</evidence>
<dbReference type="Proteomes" id="UP000515135">
    <property type="component" value="Unplaced"/>
</dbReference>
<gene>
    <name evidence="9" type="primary">LOC109464335</name>
</gene>
<evidence type="ECO:0000256" key="1">
    <source>
        <dbReference type="ARBA" id="ARBA00023157"/>
    </source>
</evidence>
<evidence type="ECO:0000256" key="2">
    <source>
        <dbReference type="ARBA" id="ARBA00023180"/>
    </source>
</evidence>
<name>A0A6P4YDK8_BRABE</name>
<keyword evidence="6" id="KW-1133">Transmembrane helix</keyword>
<evidence type="ECO:0000259" key="7">
    <source>
        <dbReference type="PROSITE" id="PS50287"/>
    </source>
</evidence>
<evidence type="ECO:0000256" key="3">
    <source>
        <dbReference type="PROSITE-ProRule" id="PRU00196"/>
    </source>
</evidence>
<evidence type="ECO:0000256" key="4">
    <source>
        <dbReference type="SAM" id="Coils"/>
    </source>
</evidence>
<feature type="transmembrane region" description="Helical" evidence="6">
    <location>
        <begin position="134"/>
        <end position="155"/>
    </location>
</feature>
<feature type="region of interest" description="Disordered" evidence="5">
    <location>
        <begin position="1"/>
        <end position="69"/>
    </location>
</feature>
<keyword evidence="1 3" id="KW-1015">Disulfide bond</keyword>
<feature type="disulfide bond" evidence="3">
    <location>
        <begin position="291"/>
        <end position="355"/>
    </location>
</feature>
<keyword evidence="8" id="KW-1185">Reference proteome</keyword>
<feature type="disulfide bond" evidence="3">
    <location>
        <begin position="335"/>
        <end position="345"/>
    </location>
</feature>
<keyword evidence="2" id="KW-0325">Glycoprotein</keyword>
<dbReference type="Gene3D" id="3.10.250.10">
    <property type="entry name" value="SRCR-like domain"/>
    <property type="match status" value="1"/>
</dbReference>
<feature type="compositionally biased region" description="Basic residues" evidence="5">
    <location>
        <begin position="37"/>
        <end position="50"/>
    </location>
</feature>
<evidence type="ECO:0000256" key="5">
    <source>
        <dbReference type="SAM" id="MobiDB-lite"/>
    </source>
</evidence>
<dbReference type="AlphaFoldDB" id="A0A6P4YDK8"/>
<feature type="disulfide bond" evidence="3">
    <location>
        <begin position="304"/>
        <end position="365"/>
    </location>
</feature>
<dbReference type="SMART" id="SM00202">
    <property type="entry name" value="SR"/>
    <property type="match status" value="1"/>
</dbReference>
<dbReference type="PANTHER" id="PTHR48071:SF18">
    <property type="entry name" value="DELETED IN MALIGNANT BRAIN TUMORS 1 PROTEIN-RELATED"/>
    <property type="match status" value="1"/>
</dbReference>
<evidence type="ECO:0000256" key="6">
    <source>
        <dbReference type="SAM" id="Phobius"/>
    </source>
</evidence>
<feature type="coiled-coil region" evidence="4">
    <location>
        <begin position="178"/>
        <end position="249"/>
    </location>
</feature>
<dbReference type="OrthoDB" id="536948at2759"/>
<dbReference type="PANTHER" id="PTHR48071">
    <property type="entry name" value="SRCR DOMAIN-CONTAINING PROTEIN"/>
    <property type="match status" value="1"/>
</dbReference>
<dbReference type="PROSITE" id="PS50287">
    <property type="entry name" value="SRCR_2"/>
    <property type="match status" value="1"/>
</dbReference>
<dbReference type="PROSITE" id="PS00420">
    <property type="entry name" value="SRCR_1"/>
    <property type="match status" value="1"/>
</dbReference>
<dbReference type="GeneID" id="109464335"/>
<dbReference type="FunFam" id="3.10.250.10:FF:000011">
    <property type="entry name" value="Scavenger receptor class A member 5"/>
    <property type="match status" value="1"/>
</dbReference>
<proteinExistence type="predicted"/>
<dbReference type="InterPro" id="IPR036772">
    <property type="entry name" value="SRCR-like_dom_sf"/>
</dbReference>
<reference evidence="9" key="1">
    <citation type="submission" date="2025-08" db="UniProtKB">
        <authorList>
            <consortium name="RefSeq"/>
        </authorList>
    </citation>
    <scope>IDENTIFICATION</scope>
    <source>
        <tissue evidence="9">Gonad</tissue>
    </source>
</reference>
<dbReference type="PRINTS" id="PR00258">
    <property type="entry name" value="SPERACTRCPTR"/>
</dbReference>
<keyword evidence="4" id="KW-0175">Coiled coil</keyword>
<organism evidence="8 9">
    <name type="scientific">Branchiostoma belcheri</name>
    <name type="common">Amphioxus</name>
    <dbReference type="NCBI Taxonomy" id="7741"/>
    <lineage>
        <taxon>Eukaryota</taxon>
        <taxon>Metazoa</taxon>
        <taxon>Chordata</taxon>
        <taxon>Cephalochordata</taxon>
        <taxon>Leptocardii</taxon>
        <taxon>Amphioxiformes</taxon>
        <taxon>Branchiostomatidae</taxon>
        <taxon>Branchiostoma</taxon>
    </lineage>
</organism>
<feature type="compositionally biased region" description="Polar residues" evidence="5">
    <location>
        <begin position="16"/>
        <end position="32"/>
    </location>
</feature>
<keyword evidence="6" id="KW-0472">Membrane</keyword>
<dbReference type="RefSeq" id="XP_019616842.1">
    <property type="nucleotide sequence ID" value="XM_019761283.1"/>
</dbReference>
<dbReference type="KEGG" id="bbel:109464335"/>
<sequence length="372" mass="40613">MYEQAQPVRSPVVGPGNSQTSGPQAQAPSVHQSGLHGRARHGNAAYHKRQKGLETSSDTYEDAETVNLSPPFREARLQRAGLRGDSPMEAADDRNIRRHVNSPDAMDTSTDNTYPSETNGRRGLRDFVRPYRGCITRITAVVATWVILGLVVMVFKVKEDMSQLSDTVDALKRNMDGISQLSDTVDTLKRNMDGLSRLADTVDAMKRDMDGLSRLSDTVDALKRDMDGLSRLSDTVDALKRDMDNERNRTPTRMKCVGETGPLSGIRLVGGSCPNEGRVEVFYNGQWGTVCDDGWELNDAHVVCRQLGYPSATAARKEAAFGLGFGKIWLDDVACRGSENTITDCGHNGWGSGNCGHSEDAGVVCKCAICRN</sequence>
<accession>A0A6P4YDK8</accession>
<protein>
    <submittedName>
        <fullName evidence="9">Uncharacterized protein LOC109464335</fullName>
    </submittedName>
</protein>
<dbReference type="InterPro" id="IPR001190">
    <property type="entry name" value="SRCR"/>
</dbReference>
<dbReference type="GO" id="GO:0016020">
    <property type="term" value="C:membrane"/>
    <property type="evidence" value="ECO:0007669"/>
    <property type="project" value="InterPro"/>
</dbReference>